<dbReference type="AlphaFoldDB" id="A0A9X1MIW9"/>
<reference evidence="1" key="1">
    <citation type="submission" date="2021-11" db="EMBL/GenBank/DDBJ databases">
        <title>Genome sequence.</title>
        <authorList>
            <person name="Sun Q."/>
        </authorList>
    </citation>
    <scope>NUCLEOTIDE SEQUENCE</scope>
    <source>
        <strain evidence="1">JC732</strain>
    </source>
</reference>
<dbReference type="RefSeq" id="WP_230214899.1">
    <property type="nucleotide sequence ID" value="NZ_JAJKFT010000002.1"/>
</dbReference>
<gene>
    <name evidence="1" type="ORF">LOC68_01630</name>
</gene>
<name>A0A9X1MIW9_9BACT</name>
<dbReference type="Proteomes" id="UP001139103">
    <property type="component" value="Unassembled WGS sequence"/>
</dbReference>
<comment type="caution">
    <text evidence="1">The sequence shown here is derived from an EMBL/GenBank/DDBJ whole genome shotgun (WGS) entry which is preliminary data.</text>
</comment>
<protein>
    <submittedName>
        <fullName evidence="1">Uncharacterized protein</fullName>
    </submittedName>
</protein>
<evidence type="ECO:0000313" key="1">
    <source>
        <dbReference type="EMBL" id="MCC9627095.1"/>
    </source>
</evidence>
<proteinExistence type="predicted"/>
<evidence type="ECO:0000313" key="2">
    <source>
        <dbReference type="Proteomes" id="UP001139103"/>
    </source>
</evidence>
<organism evidence="1 2">
    <name type="scientific">Blastopirellula sediminis</name>
    <dbReference type="NCBI Taxonomy" id="2894196"/>
    <lineage>
        <taxon>Bacteria</taxon>
        <taxon>Pseudomonadati</taxon>
        <taxon>Planctomycetota</taxon>
        <taxon>Planctomycetia</taxon>
        <taxon>Pirellulales</taxon>
        <taxon>Pirellulaceae</taxon>
        <taxon>Blastopirellula</taxon>
    </lineage>
</organism>
<accession>A0A9X1MIW9</accession>
<keyword evidence="2" id="KW-1185">Reference proteome</keyword>
<dbReference type="EMBL" id="JAJKFT010000002">
    <property type="protein sequence ID" value="MCC9627095.1"/>
    <property type="molecule type" value="Genomic_DNA"/>
</dbReference>
<sequence>MKRPRQVTFEEGPLAGWLARNLRPYADQLLVCDPRRNAYVAKEGDKDDPIDAQRLAQLLRGGFLKEVHQVDSIVRC</sequence>